<reference evidence="1 2" key="1">
    <citation type="journal article" date="2014" name="Int. J. Syst. Evol. Microbiol.">
        <title>Complete genome sequence of Corynebacterium casei LMG S-19264T (=DSM 44701T), isolated from a smear-ripened cheese.</title>
        <authorList>
            <consortium name="US DOE Joint Genome Institute (JGI-PGF)"/>
            <person name="Walter F."/>
            <person name="Albersmeier A."/>
            <person name="Kalinowski J."/>
            <person name="Ruckert C."/>
        </authorList>
    </citation>
    <scope>NUCLEOTIDE SEQUENCE [LARGE SCALE GENOMIC DNA]</scope>
    <source>
        <strain evidence="1 2">KCTC 23968</strain>
    </source>
</reference>
<sequence>MSMAGSRQSGMVFAMLKTRLIREQDSSLHFEVMAWLIQNFGSPPRPPVPSPLHKSPSFEALSWGDMDTRTVFDWADDHFHAIKTECHLENLDILLTPAGDGLDTAQLAASRRLDALASGRNPYLVDTQTKDNPQVFYDPRDCVEPGYFAARIILQLADIRISDYRSEYPLSPMMQRMVTLIAATYCRQGFTLANVPHEISRFLTPPSDLRAVPLRIVVNSLCYATCLGLRVRRQSAEQIIATYGTRMPKIFRRKVRQACRQIDSHAEDLAVLQMLAEPRAKRRETPHPLNIRA</sequence>
<dbReference type="AlphaFoldDB" id="A0A918N9J7"/>
<accession>A0A918N9J7</accession>
<protein>
    <submittedName>
        <fullName evidence="1">Uncharacterized protein</fullName>
    </submittedName>
</protein>
<dbReference type="Proteomes" id="UP000600865">
    <property type="component" value="Unassembled WGS sequence"/>
</dbReference>
<dbReference type="EMBL" id="BMYV01000001">
    <property type="protein sequence ID" value="GGX56407.1"/>
    <property type="molecule type" value="Genomic_DNA"/>
</dbReference>
<keyword evidence="2" id="KW-1185">Reference proteome</keyword>
<organism evidence="1 2">
    <name type="scientific">Litorimonas cladophorae</name>
    <dbReference type="NCBI Taxonomy" id="1220491"/>
    <lineage>
        <taxon>Bacteria</taxon>
        <taxon>Pseudomonadati</taxon>
        <taxon>Pseudomonadota</taxon>
        <taxon>Alphaproteobacteria</taxon>
        <taxon>Maricaulales</taxon>
        <taxon>Robiginitomaculaceae</taxon>
    </lineage>
</organism>
<gene>
    <name evidence="1" type="ORF">GCM10011309_01460</name>
</gene>
<evidence type="ECO:0000313" key="2">
    <source>
        <dbReference type="Proteomes" id="UP000600865"/>
    </source>
</evidence>
<name>A0A918N9J7_9PROT</name>
<evidence type="ECO:0000313" key="1">
    <source>
        <dbReference type="EMBL" id="GGX56407.1"/>
    </source>
</evidence>
<comment type="caution">
    <text evidence="1">The sequence shown here is derived from an EMBL/GenBank/DDBJ whole genome shotgun (WGS) entry which is preliminary data.</text>
</comment>
<proteinExistence type="predicted"/>